<dbReference type="Gene3D" id="3.40.190.10">
    <property type="entry name" value="Periplasmic binding protein-like II"/>
    <property type="match status" value="2"/>
</dbReference>
<evidence type="ECO:0000256" key="3">
    <source>
        <dbReference type="ARBA" id="ARBA00022729"/>
    </source>
</evidence>
<evidence type="ECO:0000313" key="7">
    <source>
        <dbReference type="Proteomes" id="UP000295636"/>
    </source>
</evidence>
<feature type="chain" id="PRO_5038569005" evidence="5">
    <location>
        <begin position="22"/>
        <end position="429"/>
    </location>
</feature>
<dbReference type="EMBL" id="SMRT01000020">
    <property type="protein sequence ID" value="TDF92545.1"/>
    <property type="molecule type" value="Genomic_DNA"/>
</dbReference>
<evidence type="ECO:0000256" key="4">
    <source>
        <dbReference type="SAM" id="MobiDB-lite"/>
    </source>
</evidence>
<organism evidence="6 7">
    <name type="scientific">Paenibacillus piri</name>
    <dbReference type="NCBI Taxonomy" id="2547395"/>
    <lineage>
        <taxon>Bacteria</taxon>
        <taxon>Bacillati</taxon>
        <taxon>Bacillota</taxon>
        <taxon>Bacilli</taxon>
        <taxon>Bacillales</taxon>
        <taxon>Paenibacillaceae</taxon>
        <taxon>Paenibacillus</taxon>
    </lineage>
</organism>
<dbReference type="Proteomes" id="UP000295636">
    <property type="component" value="Unassembled WGS sequence"/>
</dbReference>
<dbReference type="AlphaFoldDB" id="A0A4R5KD39"/>
<dbReference type="InterPro" id="IPR006059">
    <property type="entry name" value="SBP"/>
</dbReference>
<evidence type="ECO:0000256" key="1">
    <source>
        <dbReference type="ARBA" id="ARBA00008520"/>
    </source>
</evidence>
<name>A0A4R5KD39_9BACL</name>
<accession>A0A4R5KD39</accession>
<keyword evidence="2" id="KW-0813">Transport</keyword>
<reference evidence="6 7" key="1">
    <citation type="submission" date="2019-03" db="EMBL/GenBank/DDBJ databases">
        <title>This is whole genome sequence of Paenibacillus sp MS74 strain.</title>
        <authorList>
            <person name="Trinh H.N."/>
        </authorList>
    </citation>
    <scope>NUCLEOTIDE SEQUENCE [LARGE SCALE GENOMIC DNA]</scope>
    <source>
        <strain evidence="6 7">MS74</strain>
    </source>
</reference>
<dbReference type="PANTHER" id="PTHR30061:SF50">
    <property type="entry name" value="MALTOSE_MALTODEXTRIN-BINDING PERIPLASMIC PROTEIN"/>
    <property type="match status" value="1"/>
</dbReference>
<sequence>MKKWLSTVTAAALTVSLMAGCAGGPEAPKSGSAPAPQGSGTKAAPPITLKLIQNKVEVTEQVKQMAADYTKENPNVTIDAQVVRDLDTLLKTRFASGDEPDIFFAKSYSGVKDWSERLLDLSNEPWMSQVVASAVPGMTVNGKKYGFPSALEGYGFIYNKDLFAKAGIDKVPTTLTELKQLNEKLKAAGIASYAEGYKEGFILGRNLFNLPFAYSPNPDELIGKISGGTAKVQDIAHMKSFFEVLDMTVKYGKGVESVGISYDNQVAEFSSGKTAMMQQGVWTIDLIKKVNPNIKIGMFAIPLTDNPDDTKLPVGIPAYYVINKNSKNVEEAKKFLAWMHKNGQKYLVDSMHLIPGFKDLKATDDLGPLAADMNTYLEKNKTIPWAYLLWPAGMDVQFTKPLQAYIGGQINKDQALEEVQKLWNTAVKK</sequence>
<dbReference type="GO" id="GO:1901982">
    <property type="term" value="F:maltose binding"/>
    <property type="evidence" value="ECO:0007669"/>
    <property type="project" value="TreeGrafter"/>
</dbReference>
<dbReference type="PROSITE" id="PS51257">
    <property type="entry name" value="PROKAR_LIPOPROTEIN"/>
    <property type="match status" value="1"/>
</dbReference>
<dbReference type="Pfam" id="PF01547">
    <property type="entry name" value="SBP_bac_1"/>
    <property type="match status" value="1"/>
</dbReference>
<keyword evidence="7" id="KW-1185">Reference proteome</keyword>
<comment type="similarity">
    <text evidence="1">Belongs to the bacterial solute-binding protein 1 family.</text>
</comment>
<dbReference type="PANTHER" id="PTHR30061">
    <property type="entry name" value="MALTOSE-BINDING PERIPLASMIC PROTEIN"/>
    <property type="match status" value="1"/>
</dbReference>
<dbReference type="GO" id="GO:0042956">
    <property type="term" value="P:maltodextrin transmembrane transport"/>
    <property type="evidence" value="ECO:0007669"/>
    <property type="project" value="TreeGrafter"/>
</dbReference>
<evidence type="ECO:0000256" key="5">
    <source>
        <dbReference type="SAM" id="SignalP"/>
    </source>
</evidence>
<gene>
    <name evidence="6" type="ORF">E1757_29605</name>
</gene>
<dbReference type="GO" id="GO:0015768">
    <property type="term" value="P:maltose transport"/>
    <property type="evidence" value="ECO:0007669"/>
    <property type="project" value="TreeGrafter"/>
</dbReference>
<protein>
    <submittedName>
        <fullName evidence="6">Extracellular solute-binding protein</fullName>
    </submittedName>
</protein>
<dbReference type="RefSeq" id="WP_133235065.1">
    <property type="nucleotide sequence ID" value="NZ_SMRT01000020.1"/>
</dbReference>
<evidence type="ECO:0000256" key="2">
    <source>
        <dbReference type="ARBA" id="ARBA00022448"/>
    </source>
</evidence>
<dbReference type="SUPFAM" id="SSF53850">
    <property type="entry name" value="Periplasmic binding protein-like II"/>
    <property type="match status" value="1"/>
</dbReference>
<dbReference type="OrthoDB" id="9763054at2"/>
<keyword evidence="3 5" id="KW-0732">Signal</keyword>
<feature type="signal peptide" evidence="5">
    <location>
        <begin position="1"/>
        <end position="21"/>
    </location>
</feature>
<dbReference type="GO" id="GO:0055052">
    <property type="term" value="C:ATP-binding cassette (ABC) transporter complex, substrate-binding subunit-containing"/>
    <property type="evidence" value="ECO:0007669"/>
    <property type="project" value="TreeGrafter"/>
</dbReference>
<comment type="caution">
    <text evidence="6">The sequence shown here is derived from an EMBL/GenBank/DDBJ whole genome shotgun (WGS) entry which is preliminary data.</text>
</comment>
<evidence type="ECO:0000313" key="6">
    <source>
        <dbReference type="EMBL" id="TDF92545.1"/>
    </source>
</evidence>
<proteinExistence type="inferred from homology"/>
<feature type="region of interest" description="Disordered" evidence="4">
    <location>
        <begin position="25"/>
        <end position="44"/>
    </location>
</feature>